<evidence type="ECO:0000313" key="5">
    <source>
        <dbReference type="EMBL" id="KAK6589916.1"/>
    </source>
</evidence>
<keyword evidence="1" id="KW-0597">Phosphoprotein</keyword>
<evidence type="ECO:0000256" key="3">
    <source>
        <dbReference type="ARBA" id="ARBA00022737"/>
    </source>
</evidence>
<dbReference type="Proteomes" id="UP001311799">
    <property type="component" value="Unassembled WGS sequence"/>
</dbReference>
<evidence type="ECO:0000256" key="4">
    <source>
        <dbReference type="PROSITE-ProRule" id="PRU00221"/>
    </source>
</evidence>
<dbReference type="PRINTS" id="PR00320">
    <property type="entry name" value="GPROTEINBRPT"/>
</dbReference>
<reference evidence="5 6" key="1">
    <citation type="submission" date="2023-10" db="EMBL/GenBank/DDBJ databases">
        <title>Comparative genomics analysis reveals potential genetic determinants of host preference in Cryptosporidium xiaoi.</title>
        <authorList>
            <person name="Xiao L."/>
            <person name="Li J."/>
        </authorList>
    </citation>
    <scope>NUCLEOTIDE SEQUENCE [LARGE SCALE GENOMIC DNA]</scope>
    <source>
        <strain evidence="5 6">52996</strain>
    </source>
</reference>
<dbReference type="EMBL" id="JAWDEY010000010">
    <property type="protein sequence ID" value="KAK6589916.1"/>
    <property type="molecule type" value="Genomic_DNA"/>
</dbReference>
<dbReference type="Pfam" id="PF00400">
    <property type="entry name" value="WD40"/>
    <property type="match status" value="3"/>
</dbReference>
<keyword evidence="2 4" id="KW-0853">WD repeat</keyword>
<keyword evidence="6" id="KW-1185">Reference proteome</keyword>
<dbReference type="InterPro" id="IPR015943">
    <property type="entry name" value="WD40/YVTN_repeat-like_dom_sf"/>
</dbReference>
<proteinExistence type="predicted"/>
<evidence type="ECO:0000313" key="6">
    <source>
        <dbReference type="Proteomes" id="UP001311799"/>
    </source>
</evidence>
<evidence type="ECO:0000256" key="2">
    <source>
        <dbReference type="ARBA" id="ARBA00022574"/>
    </source>
</evidence>
<accession>A0AAV9XZ04</accession>
<evidence type="ECO:0000256" key="1">
    <source>
        <dbReference type="ARBA" id="ARBA00022553"/>
    </source>
</evidence>
<organism evidence="5 6">
    <name type="scientific">Cryptosporidium xiaoi</name>
    <dbReference type="NCBI Taxonomy" id="659607"/>
    <lineage>
        <taxon>Eukaryota</taxon>
        <taxon>Sar</taxon>
        <taxon>Alveolata</taxon>
        <taxon>Apicomplexa</taxon>
        <taxon>Conoidasida</taxon>
        <taxon>Coccidia</taxon>
        <taxon>Eucoccidiorida</taxon>
        <taxon>Eimeriorina</taxon>
        <taxon>Cryptosporidiidae</taxon>
        <taxon>Cryptosporidium</taxon>
    </lineage>
</organism>
<sequence>MDSNAISSLSWVPRGYAKESPIRNSHYCMNDEDVERYLNGHSTEDVELKSDYGFAGKYSEFEDLDSELICQYGDNFFHHVEKSLLTSNKDPYLKKSEFSDDEALNIREGDSLLAATSIEDDTSTLQVYLYSVEDGSFYVHHDTLIGDYPLCSEWITLGSFNSNNNLLAVGSFSGEINIWNLDCVDSIYPISTIAVKKNKDDNGHSDAVMSLASHPRNAKILASGSADKSLKIWDILENECVNTYNNCTSKVQCINWHHTENNVLITADYDRTIQLIDIRDGKSSLKIVYEKEKGDPESIIVPEANIYGNGNSVIISTENGYISGYDLRVISGKNAKNIFSVPGNFNMKPITSICCTSIPNLLVSSGFDGTAKIWNLSNMNNPIIEKSLKGGRIFTSTSCPDEDALIAFGGEFVVLWNVAQEKQVVKNFLCK</sequence>
<dbReference type="AlphaFoldDB" id="A0AAV9XZ04"/>
<dbReference type="InterPro" id="IPR044285">
    <property type="entry name" value="PWP1"/>
</dbReference>
<name>A0AAV9XZ04_9CRYT</name>
<dbReference type="Gene3D" id="2.130.10.10">
    <property type="entry name" value="YVTN repeat-like/Quinoprotein amine dehydrogenase"/>
    <property type="match status" value="2"/>
</dbReference>
<dbReference type="InterPro" id="IPR020472">
    <property type="entry name" value="WD40_PAC1"/>
</dbReference>
<dbReference type="PROSITE" id="PS00678">
    <property type="entry name" value="WD_REPEATS_1"/>
    <property type="match status" value="1"/>
</dbReference>
<dbReference type="InterPro" id="IPR036322">
    <property type="entry name" value="WD40_repeat_dom_sf"/>
</dbReference>
<dbReference type="SUPFAM" id="SSF50978">
    <property type="entry name" value="WD40 repeat-like"/>
    <property type="match status" value="1"/>
</dbReference>
<dbReference type="PROSITE" id="PS50294">
    <property type="entry name" value="WD_REPEATS_REGION"/>
    <property type="match status" value="1"/>
</dbReference>
<protein>
    <submittedName>
        <fullName evidence="5">PWP1 family protein</fullName>
    </submittedName>
</protein>
<dbReference type="GO" id="GO:0005634">
    <property type="term" value="C:nucleus"/>
    <property type="evidence" value="ECO:0007669"/>
    <property type="project" value="TreeGrafter"/>
</dbReference>
<dbReference type="SMART" id="SM00320">
    <property type="entry name" value="WD40"/>
    <property type="match status" value="4"/>
</dbReference>
<gene>
    <name evidence="5" type="ORF">RS030_193000</name>
</gene>
<dbReference type="PANTHER" id="PTHR14091">
    <property type="entry name" value="PERIODIC TRYPTOPHAN PROTEIN 1"/>
    <property type="match status" value="1"/>
</dbReference>
<comment type="caution">
    <text evidence="5">The sequence shown here is derived from an EMBL/GenBank/DDBJ whole genome shotgun (WGS) entry which is preliminary data.</text>
</comment>
<dbReference type="PROSITE" id="PS50082">
    <property type="entry name" value="WD_REPEATS_2"/>
    <property type="match status" value="1"/>
</dbReference>
<dbReference type="GO" id="GO:0006364">
    <property type="term" value="P:rRNA processing"/>
    <property type="evidence" value="ECO:0007669"/>
    <property type="project" value="InterPro"/>
</dbReference>
<dbReference type="InterPro" id="IPR001680">
    <property type="entry name" value="WD40_rpt"/>
</dbReference>
<feature type="repeat" description="WD" evidence="4">
    <location>
        <begin position="201"/>
        <end position="243"/>
    </location>
</feature>
<keyword evidence="3" id="KW-0677">Repeat</keyword>
<dbReference type="InterPro" id="IPR019775">
    <property type="entry name" value="WD40_repeat_CS"/>
</dbReference>
<dbReference type="PANTHER" id="PTHR14091:SF0">
    <property type="entry name" value="PERIODIC TRYPTOPHAN PROTEIN 1 HOMOLOG"/>
    <property type="match status" value="1"/>
</dbReference>